<protein>
    <submittedName>
        <fullName evidence="1">WG repeat protein</fullName>
    </submittedName>
</protein>
<dbReference type="AlphaFoldDB" id="A0A2P8HF83"/>
<organism evidence="1 2">
    <name type="scientific">Chitinophaga niastensis</name>
    <dbReference type="NCBI Taxonomy" id="536980"/>
    <lineage>
        <taxon>Bacteria</taxon>
        <taxon>Pseudomonadati</taxon>
        <taxon>Bacteroidota</taxon>
        <taxon>Chitinophagia</taxon>
        <taxon>Chitinophagales</taxon>
        <taxon>Chitinophagaceae</taxon>
        <taxon>Chitinophaga</taxon>
    </lineage>
</organism>
<keyword evidence="2" id="KW-1185">Reference proteome</keyword>
<dbReference type="RefSeq" id="WP_106530292.1">
    <property type="nucleotide sequence ID" value="NZ_PYAW01000005.1"/>
</dbReference>
<proteinExistence type="predicted"/>
<sequence>MNYMVLPFNNNLVTVQNGKEGKQGVMDASGKLIIPMEFDGVRYDKNVHLILAFKTGNDEAIQGLTSFFDINGHLIMPAQYYVFDEFTDGLLLVKDKAHKNYFIDSKGKVVIDASQYYDVKNFSDGLALVGNKERKYGFINNKGVLVIPFIYNTAYPFNLGITMVCRDNGNNTESALINTQNAVVVPFKESHAYSERGEGIEKIWTMQGKDYDAWGKPKLK</sequence>
<comment type="caution">
    <text evidence="1">The sequence shown here is derived from an EMBL/GenBank/DDBJ whole genome shotgun (WGS) entry which is preliminary data.</text>
</comment>
<dbReference type="EMBL" id="PYAW01000005">
    <property type="protein sequence ID" value="PSL44861.1"/>
    <property type="molecule type" value="Genomic_DNA"/>
</dbReference>
<dbReference type="OrthoDB" id="632041at2"/>
<accession>A0A2P8HF83</accession>
<reference evidence="1 2" key="1">
    <citation type="submission" date="2018-03" db="EMBL/GenBank/DDBJ databases">
        <title>Genomic Encyclopedia of Archaeal and Bacterial Type Strains, Phase II (KMG-II): from individual species to whole genera.</title>
        <authorList>
            <person name="Goeker M."/>
        </authorList>
    </citation>
    <scope>NUCLEOTIDE SEQUENCE [LARGE SCALE GENOMIC DNA]</scope>
    <source>
        <strain evidence="1 2">DSM 24859</strain>
    </source>
</reference>
<evidence type="ECO:0000313" key="1">
    <source>
        <dbReference type="EMBL" id="PSL44861.1"/>
    </source>
</evidence>
<dbReference type="PANTHER" id="PTHR37841:SF1">
    <property type="entry name" value="DUF3298 DOMAIN-CONTAINING PROTEIN"/>
    <property type="match status" value="1"/>
</dbReference>
<dbReference type="Proteomes" id="UP000240971">
    <property type="component" value="Unassembled WGS sequence"/>
</dbReference>
<evidence type="ECO:0000313" key="2">
    <source>
        <dbReference type="Proteomes" id="UP000240971"/>
    </source>
</evidence>
<dbReference type="Pfam" id="PF14903">
    <property type="entry name" value="WG_beta_rep"/>
    <property type="match status" value="3"/>
</dbReference>
<dbReference type="SUPFAM" id="SSF69360">
    <property type="entry name" value="Cell wall binding repeat"/>
    <property type="match status" value="1"/>
</dbReference>
<dbReference type="PANTHER" id="PTHR37841">
    <property type="entry name" value="GLR2918 PROTEIN"/>
    <property type="match status" value="1"/>
</dbReference>
<gene>
    <name evidence="1" type="ORF">CLV51_105234</name>
</gene>
<name>A0A2P8HF83_CHINA</name>
<dbReference type="InterPro" id="IPR032774">
    <property type="entry name" value="WG_beta_rep"/>
</dbReference>